<reference evidence="1 2" key="1">
    <citation type="submission" date="2016-10" db="EMBL/GenBank/DDBJ databases">
        <authorList>
            <person name="de Groot N.N."/>
        </authorList>
    </citation>
    <scope>NUCLEOTIDE SEQUENCE [LARGE SCALE GENOMIC DNA]</scope>
    <source>
        <strain evidence="1 2">DSM 23031</strain>
    </source>
</reference>
<proteinExistence type="predicted"/>
<evidence type="ECO:0000313" key="1">
    <source>
        <dbReference type="EMBL" id="SEH35770.1"/>
    </source>
</evidence>
<dbReference type="EMBL" id="FNWQ01000003">
    <property type="protein sequence ID" value="SEH35770.1"/>
    <property type="molecule type" value="Genomic_DNA"/>
</dbReference>
<dbReference type="AlphaFoldDB" id="A0A1H6HNU3"/>
<dbReference type="InterPro" id="IPR016181">
    <property type="entry name" value="Acyl_CoA_acyltransferase"/>
</dbReference>
<evidence type="ECO:0008006" key="3">
    <source>
        <dbReference type="Google" id="ProtNLM"/>
    </source>
</evidence>
<dbReference type="RefSeq" id="WP_089693425.1">
    <property type="nucleotide sequence ID" value="NZ_FNWQ01000003.1"/>
</dbReference>
<gene>
    <name evidence="1" type="ORF">SAMN05421593_3163</name>
</gene>
<sequence length="214" mass="24676">MEHLNFYSLSNKNLYELAEFVVTENFNHHESYSDTDQFKAEVEDIYYEEKNFKKSKIFVSRDHEGKINGSIRVFKWNHKDVLPLEKLFHINPSSFIKNKTTNIWHIGRFAIKKGIDKTGFGIFKTLMAYAINEVCCHKNAVAIAECDAKLLKVLKLMGIEAITLAEPIHYLGSETIPVMLTYNGLKKFLDKNYHLMSTQEVSALHQSVVLQQTA</sequence>
<accession>A0A1H6HNU3</accession>
<protein>
    <recommendedName>
        <fullName evidence="3">N-acetyltransferase</fullName>
    </recommendedName>
</protein>
<dbReference type="STRING" id="680127.SAMN05421593_3163"/>
<name>A0A1H6HNU3_CHRCI</name>
<dbReference type="Gene3D" id="3.40.630.30">
    <property type="match status" value="1"/>
</dbReference>
<dbReference type="SUPFAM" id="SSF55729">
    <property type="entry name" value="Acyl-CoA N-acyltransferases (Nat)"/>
    <property type="match status" value="1"/>
</dbReference>
<organism evidence="1 2">
    <name type="scientific">Chryseobacterium culicis</name>
    <dbReference type="NCBI Taxonomy" id="680127"/>
    <lineage>
        <taxon>Bacteria</taxon>
        <taxon>Pseudomonadati</taxon>
        <taxon>Bacteroidota</taxon>
        <taxon>Flavobacteriia</taxon>
        <taxon>Flavobacteriales</taxon>
        <taxon>Weeksellaceae</taxon>
        <taxon>Chryseobacterium group</taxon>
        <taxon>Chryseobacterium</taxon>
    </lineage>
</organism>
<dbReference type="Proteomes" id="UP000198561">
    <property type="component" value="Unassembled WGS sequence"/>
</dbReference>
<evidence type="ECO:0000313" key="2">
    <source>
        <dbReference type="Proteomes" id="UP000198561"/>
    </source>
</evidence>
<dbReference type="OrthoDB" id="1160046at2"/>